<organism evidence="2 3">
    <name type="scientific">Wickerhamomyces ciferrii (strain ATCC 14091 / BCRC 22168 / CBS 111 / JCM 3599 / NBRC 0793 / NRRL Y-1031 F-60-10)</name>
    <name type="common">Yeast</name>
    <name type="synonym">Pichia ciferrii</name>
    <dbReference type="NCBI Taxonomy" id="1206466"/>
    <lineage>
        <taxon>Eukaryota</taxon>
        <taxon>Fungi</taxon>
        <taxon>Dikarya</taxon>
        <taxon>Ascomycota</taxon>
        <taxon>Saccharomycotina</taxon>
        <taxon>Saccharomycetes</taxon>
        <taxon>Phaffomycetales</taxon>
        <taxon>Wickerhamomycetaceae</taxon>
        <taxon>Wickerhamomyces</taxon>
    </lineage>
</organism>
<sequence>MMFDDEEFEDNSVDYNSLVINRSTTNNGAKPKLGNDSLYKSFQNSQSSNDEPPSTDHFYNFKLKLAGDKHTNNAKGQFVRIPHFVSAGGSIGGHFNILCTRPITTTEIIQIYDDPKVKPTTSIINEFPLKSNVFEFTSTKTSLKKCQATIKLLQQKFNLEYSKAETNCGLCIGQREENLFEAAQESSYNSLHIVREIEKWTKKTQLNRFIREYCLDDGKVSITAQKDDKMSHHNESSTDNKVIMKEYFIPSKDEIINDNTSDDVLLIIFPMFNTLEDAIKKIWTQRSVISDMRLGYSFDHKDYSNLTKLYVGDVKYINWREEQNTDIVFKEILAEENSKSLIKRKMDTIEQVGSSLFAELRQSLEKINFQKNWNNGGRFINPYIDMASYAFESEAGNGLYISAHSTRKLEIYDVEELILHLPEVKTFEDVVMYYWNYQGKVASKALIADSTYDVDSITEAYAGYLKYIEQNQCTSCYHSCVNDGDDCDEDEQSEREQFLYDANIVNNNAIVVSFEFECEYHRPELNSFLNSVASQNGLYDLFPDYSQSMHLVKLPSRNQNLADDIMVVMTPTKDDFNIEEFLKALRGKLINDKVIERDTEEKSSPDSVKFHVGAGELFEQEIYESCQMRY</sequence>
<proteinExistence type="predicted"/>
<dbReference type="AlphaFoldDB" id="K0KUL9"/>
<keyword evidence="3" id="KW-1185">Reference proteome</keyword>
<dbReference type="HOGENOM" id="CLU_434270_0_0_1"/>
<evidence type="ECO:0000256" key="1">
    <source>
        <dbReference type="SAM" id="MobiDB-lite"/>
    </source>
</evidence>
<feature type="compositionally biased region" description="Polar residues" evidence="1">
    <location>
        <begin position="38"/>
        <end position="52"/>
    </location>
</feature>
<dbReference type="InParanoid" id="K0KUL9"/>
<name>K0KUL9_WICCF</name>
<gene>
    <name evidence="2" type="ORF">BN7_5237</name>
</gene>
<accession>K0KUL9</accession>
<protein>
    <submittedName>
        <fullName evidence="2">Uncharacterized protein</fullName>
    </submittedName>
</protein>
<dbReference type="Proteomes" id="UP000009328">
    <property type="component" value="Unassembled WGS sequence"/>
</dbReference>
<evidence type="ECO:0000313" key="2">
    <source>
        <dbReference type="EMBL" id="CCH45652.1"/>
    </source>
</evidence>
<comment type="caution">
    <text evidence="2">The sequence shown here is derived from an EMBL/GenBank/DDBJ whole genome shotgun (WGS) entry which is preliminary data.</text>
</comment>
<feature type="region of interest" description="Disordered" evidence="1">
    <location>
        <begin position="24"/>
        <end position="55"/>
    </location>
</feature>
<dbReference type="EMBL" id="CAIF01000206">
    <property type="protein sequence ID" value="CCH45652.1"/>
    <property type="molecule type" value="Genomic_DNA"/>
</dbReference>
<evidence type="ECO:0000313" key="3">
    <source>
        <dbReference type="Proteomes" id="UP000009328"/>
    </source>
</evidence>
<reference evidence="2 3" key="1">
    <citation type="journal article" date="2012" name="Eukaryot. Cell">
        <title>Draft genome sequence of Wickerhamomyces ciferrii NRRL Y-1031 F-60-10.</title>
        <authorList>
            <person name="Schneider J."/>
            <person name="Andrea H."/>
            <person name="Blom J."/>
            <person name="Jaenicke S."/>
            <person name="Ruckert C."/>
            <person name="Schorsch C."/>
            <person name="Szczepanowski R."/>
            <person name="Farwick M."/>
            <person name="Goesmann A."/>
            <person name="Puhler A."/>
            <person name="Schaffer S."/>
            <person name="Tauch A."/>
            <person name="Kohler T."/>
            <person name="Brinkrolf K."/>
        </authorList>
    </citation>
    <scope>NUCLEOTIDE SEQUENCE [LARGE SCALE GENOMIC DNA]</scope>
    <source>
        <strain evidence="3">ATCC 14091 / BCRC 22168 / CBS 111 / JCM 3599 / NBRC 0793 / NRRL Y-1031 F-60-10</strain>
    </source>
</reference>